<feature type="transmembrane region" description="Helical" evidence="2">
    <location>
        <begin position="174"/>
        <end position="195"/>
    </location>
</feature>
<comment type="caution">
    <text evidence="3">The sequence shown here is derived from an EMBL/GenBank/DDBJ whole genome shotgun (WGS) entry which is preliminary data.</text>
</comment>
<feature type="transmembrane region" description="Helical" evidence="2">
    <location>
        <begin position="241"/>
        <end position="267"/>
    </location>
</feature>
<feature type="transmembrane region" description="Helical" evidence="2">
    <location>
        <begin position="202"/>
        <end position="221"/>
    </location>
</feature>
<organism evidence="3 4">
    <name type="scientific">Cellulomonas phragmiteti</name>
    <dbReference type="NCBI Taxonomy" id="478780"/>
    <lineage>
        <taxon>Bacteria</taxon>
        <taxon>Bacillati</taxon>
        <taxon>Actinomycetota</taxon>
        <taxon>Actinomycetes</taxon>
        <taxon>Micrococcales</taxon>
        <taxon>Cellulomonadaceae</taxon>
        <taxon>Cellulomonas</taxon>
    </lineage>
</organism>
<feature type="transmembrane region" description="Helical" evidence="2">
    <location>
        <begin position="135"/>
        <end position="154"/>
    </location>
</feature>
<feature type="compositionally biased region" description="Basic and acidic residues" evidence="1">
    <location>
        <begin position="87"/>
        <end position="114"/>
    </location>
</feature>
<feature type="compositionally biased region" description="Pro residues" evidence="1">
    <location>
        <begin position="39"/>
        <end position="54"/>
    </location>
</feature>
<evidence type="ECO:0000313" key="3">
    <source>
        <dbReference type="EMBL" id="GIG40471.1"/>
    </source>
</evidence>
<feature type="compositionally biased region" description="Gly residues" evidence="1">
    <location>
        <begin position="13"/>
        <end position="24"/>
    </location>
</feature>
<protein>
    <submittedName>
        <fullName evidence="3">Uncharacterized protein</fullName>
    </submittedName>
</protein>
<sequence length="284" mass="28164">MSTTDPTRPGDDPGTGDGVTGPAGTGDPDAGRHAVQRPAPTPPTDPAPTPPRTGPTPVTTSPAGDERPAAPAGSTPPVTPGTPGTADDDHGTAGPRPSDDAGRRPADDPGPRASDDDELFPDPHAPRTPHLGSHVLGALVGLLLSLPAAGVLLLGQSRILVVQHDGWDASLELLGIVLVSAGALLLAALLALGLWSAAVPVTAGLVLGGVGGLQLYAPGIARAAALDIVGADAWDLTTTQVNVAGTSGTTITVGVLLLAGGVVIALARRHGVRLGAFRERNRAA</sequence>
<dbReference type="RefSeq" id="WP_203674205.1">
    <property type="nucleotide sequence ID" value="NZ_BONP01000012.1"/>
</dbReference>
<keyword evidence="2" id="KW-0812">Transmembrane</keyword>
<feature type="compositionally biased region" description="Low complexity" evidence="1">
    <location>
        <begin position="69"/>
        <end position="85"/>
    </location>
</feature>
<keyword evidence="2" id="KW-0472">Membrane</keyword>
<evidence type="ECO:0000256" key="1">
    <source>
        <dbReference type="SAM" id="MobiDB-lite"/>
    </source>
</evidence>
<accession>A0ABQ4DM97</accession>
<reference evidence="3 4" key="1">
    <citation type="submission" date="2021-01" db="EMBL/GenBank/DDBJ databases">
        <title>Whole genome shotgun sequence of Cellulomonas phragmiteti NBRC 110785.</title>
        <authorList>
            <person name="Komaki H."/>
            <person name="Tamura T."/>
        </authorList>
    </citation>
    <scope>NUCLEOTIDE SEQUENCE [LARGE SCALE GENOMIC DNA]</scope>
    <source>
        <strain evidence="3 4">NBRC 110785</strain>
    </source>
</reference>
<dbReference type="Proteomes" id="UP000614741">
    <property type="component" value="Unassembled WGS sequence"/>
</dbReference>
<proteinExistence type="predicted"/>
<name>A0ABQ4DM97_9CELL</name>
<keyword evidence="2" id="KW-1133">Transmembrane helix</keyword>
<evidence type="ECO:0000313" key="4">
    <source>
        <dbReference type="Proteomes" id="UP000614741"/>
    </source>
</evidence>
<feature type="region of interest" description="Disordered" evidence="1">
    <location>
        <begin position="1"/>
        <end position="127"/>
    </location>
</feature>
<evidence type="ECO:0000256" key="2">
    <source>
        <dbReference type="SAM" id="Phobius"/>
    </source>
</evidence>
<keyword evidence="4" id="KW-1185">Reference proteome</keyword>
<dbReference type="EMBL" id="BONP01000012">
    <property type="protein sequence ID" value="GIG40471.1"/>
    <property type="molecule type" value="Genomic_DNA"/>
</dbReference>
<gene>
    <name evidence="3" type="ORF">Cph01nite_22330</name>
</gene>